<accession>A0A804IK99</accession>
<reference evidence="1" key="1">
    <citation type="submission" date="2021-05" db="UniProtKB">
        <authorList>
            <consortium name="EnsemblPlants"/>
        </authorList>
    </citation>
    <scope>IDENTIFICATION</scope>
    <source>
        <strain evidence="1">subsp. malaccensis</strain>
    </source>
</reference>
<dbReference type="Gramene" id="Ma04_t02520.1">
    <property type="protein sequence ID" value="Ma04_p02520.1"/>
    <property type="gene ID" value="Ma04_g02520"/>
</dbReference>
<keyword evidence="2" id="KW-1185">Reference proteome</keyword>
<evidence type="ECO:0000313" key="1">
    <source>
        <dbReference type="EnsemblPlants" id="Ma04_p02520.1"/>
    </source>
</evidence>
<proteinExistence type="predicted"/>
<dbReference type="AlphaFoldDB" id="A0A804IK99"/>
<protein>
    <submittedName>
        <fullName evidence="1">Uncharacterized protein</fullName>
    </submittedName>
</protein>
<name>A0A804IK99_MUSAM</name>
<dbReference type="InParanoid" id="A0A804IK99"/>
<dbReference type="Proteomes" id="UP000012960">
    <property type="component" value="Unplaced"/>
</dbReference>
<sequence length="32" mass="3555">MFSELLVSVTSIAEKNCEGKTAKRFCFAIYAP</sequence>
<dbReference type="EnsemblPlants" id="Ma04_t02520.1">
    <property type="protein sequence ID" value="Ma04_p02520.1"/>
    <property type="gene ID" value="Ma04_g02520"/>
</dbReference>
<evidence type="ECO:0000313" key="2">
    <source>
        <dbReference type="Proteomes" id="UP000012960"/>
    </source>
</evidence>
<organism evidence="1 2">
    <name type="scientific">Musa acuminata subsp. malaccensis</name>
    <name type="common">Wild banana</name>
    <name type="synonym">Musa malaccensis</name>
    <dbReference type="NCBI Taxonomy" id="214687"/>
    <lineage>
        <taxon>Eukaryota</taxon>
        <taxon>Viridiplantae</taxon>
        <taxon>Streptophyta</taxon>
        <taxon>Embryophyta</taxon>
        <taxon>Tracheophyta</taxon>
        <taxon>Spermatophyta</taxon>
        <taxon>Magnoliopsida</taxon>
        <taxon>Liliopsida</taxon>
        <taxon>Zingiberales</taxon>
        <taxon>Musaceae</taxon>
        <taxon>Musa</taxon>
    </lineage>
</organism>